<gene>
    <name evidence="3" type="ORF">P7122_00360</name>
</gene>
<accession>A0ABT6FWY4</accession>
<dbReference type="InterPro" id="IPR005881">
    <property type="entry name" value="Ser_O-AcTrfase"/>
</dbReference>
<organism evidence="3 4">
    <name type="scientific">Winogradskyella marincola</name>
    <dbReference type="NCBI Taxonomy" id="3037795"/>
    <lineage>
        <taxon>Bacteria</taxon>
        <taxon>Pseudomonadati</taxon>
        <taxon>Bacteroidota</taxon>
        <taxon>Flavobacteriia</taxon>
        <taxon>Flavobacteriales</taxon>
        <taxon>Flavobacteriaceae</taxon>
        <taxon>Winogradskyella</taxon>
    </lineage>
</organism>
<comment type="caution">
    <text evidence="3">The sequence shown here is derived from an EMBL/GenBank/DDBJ whole genome shotgun (WGS) entry which is preliminary data.</text>
</comment>
<dbReference type="InterPro" id="IPR011004">
    <property type="entry name" value="Trimer_LpxA-like_sf"/>
</dbReference>
<proteinExistence type="inferred from homology"/>
<dbReference type="PANTHER" id="PTHR42811">
    <property type="entry name" value="SERINE ACETYLTRANSFERASE"/>
    <property type="match status" value="1"/>
</dbReference>
<comment type="catalytic activity">
    <reaction evidence="1">
        <text>L-serine + acetyl-CoA = O-acetyl-L-serine + CoA</text>
        <dbReference type="Rhea" id="RHEA:24560"/>
        <dbReference type="ChEBI" id="CHEBI:33384"/>
        <dbReference type="ChEBI" id="CHEBI:57287"/>
        <dbReference type="ChEBI" id="CHEBI:57288"/>
        <dbReference type="ChEBI" id="CHEBI:58340"/>
        <dbReference type="EC" id="2.3.1.30"/>
    </reaction>
</comment>
<dbReference type="EMBL" id="JARSBN010000001">
    <property type="protein sequence ID" value="MDG4714308.1"/>
    <property type="molecule type" value="Genomic_DNA"/>
</dbReference>
<comment type="similarity">
    <text evidence="1">Belongs to the transferase hexapeptide repeat family.</text>
</comment>
<dbReference type="SUPFAM" id="SSF51161">
    <property type="entry name" value="Trimeric LpxA-like enzymes"/>
    <property type="match status" value="1"/>
</dbReference>
<dbReference type="EC" id="2.3.1.30" evidence="1"/>
<feature type="transmembrane region" description="Helical" evidence="2">
    <location>
        <begin position="83"/>
        <end position="106"/>
    </location>
</feature>
<dbReference type="PIRSF" id="PIRSF000441">
    <property type="entry name" value="CysE"/>
    <property type="match status" value="1"/>
</dbReference>
<feature type="transmembrane region" description="Helical" evidence="2">
    <location>
        <begin position="49"/>
        <end position="71"/>
    </location>
</feature>
<dbReference type="RefSeq" id="WP_278003800.1">
    <property type="nucleotide sequence ID" value="NZ_JARSBN010000001.1"/>
</dbReference>
<name>A0ABT6FWY4_9FLAO</name>
<keyword evidence="2" id="KW-0472">Membrane</keyword>
<reference evidence="3 4" key="1">
    <citation type="submission" date="2023-03" db="EMBL/GenBank/DDBJ databases">
        <title>Strain YYF002 represents a novel species in the genus Winogradskyella isolated from seawater.</title>
        <authorList>
            <person name="Fu Z.-Y."/>
        </authorList>
    </citation>
    <scope>NUCLEOTIDE SEQUENCE [LARGE SCALE GENOMIC DNA]</scope>
    <source>
        <strain evidence="3 4">YYF002</strain>
    </source>
</reference>
<evidence type="ECO:0000313" key="4">
    <source>
        <dbReference type="Proteomes" id="UP001529085"/>
    </source>
</evidence>
<keyword evidence="1" id="KW-0808">Transferase</keyword>
<keyword evidence="4" id="KW-1185">Reference proteome</keyword>
<keyword evidence="2" id="KW-0812">Transmembrane</keyword>
<evidence type="ECO:0000313" key="3">
    <source>
        <dbReference type="EMBL" id="MDG4714308.1"/>
    </source>
</evidence>
<keyword evidence="2" id="KW-1133">Transmembrane helix</keyword>
<protein>
    <recommendedName>
        <fullName evidence="1">Serine acetyltransferase</fullName>
        <ecNumber evidence="1">2.3.1.30</ecNumber>
    </recommendedName>
</protein>
<evidence type="ECO:0000256" key="2">
    <source>
        <dbReference type="SAM" id="Phobius"/>
    </source>
</evidence>
<evidence type="ECO:0000256" key="1">
    <source>
        <dbReference type="PIRNR" id="PIRNR000441"/>
    </source>
</evidence>
<dbReference type="Gene3D" id="2.160.10.10">
    <property type="entry name" value="Hexapeptide repeat proteins"/>
    <property type="match status" value="1"/>
</dbReference>
<sequence length="177" mass="19502">MKQLKYFIADVKRAIGRKKLRIFTVFFTRSFWGLFNYRIERCGYDLFGSFYPVIRILYLPFSFVFQTISNIDIHYKADIKGGLLIHHPALGVVINGVCVIGFNLTLTGGNVLGINKPCEKGDFVIGNNCNLGANATIIGPLKLGNKIRVGANACVVNSYSDSGLVLVGIPAKPKENV</sequence>
<dbReference type="Proteomes" id="UP001529085">
    <property type="component" value="Unassembled WGS sequence"/>
</dbReference>
<keyword evidence="1" id="KW-0012">Acyltransferase</keyword>